<dbReference type="RefSeq" id="WP_187638978.1">
    <property type="nucleotide sequence ID" value="NZ_VZQQ01000081.1"/>
</dbReference>
<accession>A0ABR7Q0S8</accession>
<protein>
    <submittedName>
        <fullName evidence="2">Uncharacterized protein</fullName>
    </submittedName>
</protein>
<evidence type="ECO:0000313" key="3">
    <source>
        <dbReference type="Proteomes" id="UP000736373"/>
    </source>
</evidence>
<proteinExistence type="predicted"/>
<name>A0ABR7Q0S8_9BURK</name>
<keyword evidence="3" id="KW-1185">Reference proteome</keyword>
<comment type="caution">
    <text evidence="2">The sequence shown here is derived from an EMBL/GenBank/DDBJ whole genome shotgun (WGS) entry which is preliminary data.</text>
</comment>
<sequence length="109" mass="12180">MVPGFHYALTDEGKKSYRPANPAKESKICRGKAKLLAIAQATSASDKPNVGDRILVRFEAKLVDRPRWDDEAVLRPVHVEVLSTENDQYHGEYFLELTSGGWVVNPSLL</sequence>
<gene>
    <name evidence="2" type="ORF">F6X42_38365</name>
</gene>
<dbReference type="EMBL" id="VZQQ01000081">
    <property type="protein sequence ID" value="MBC8752103.1"/>
    <property type="molecule type" value="Genomic_DNA"/>
</dbReference>
<evidence type="ECO:0000256" key="1">
    <source>
        <dbReference type="SAM" id="MobiDB-lite"/>
    </source>
</evidence>
<organism evidence="2 3">
    <name type="scientific">Paraburkholderia podalyriae</name>
    <dbReference type="NCBI Taxonomy" id="1938811"/>
    <lineage>
        <taxon>Bacteria</taxon>
        <taxon>Pseudomonadati</taxon>
        <taxon>Pseudomonadota</taxon>
        <taxon>Betaproteobacteria</taxon>
        <taxon>Burkholderiales</taxon>
        <taxon>Burkholderiaceae</taxon>
        <taxon>Paraburkholderia</taxon>
    </lineage>
</organism>
<feature type="region of interest" description="Disordered" evidence="1">
    <location>
        <begin position="1"/>
        <end position="23"/>
    </location>
</feature>
<reference evidence="2 3" key="1">
    <citation type="submission" date="2019-09" db="EMBL/GenBank/DDBJ databases">
        <title>Paraburkholderia podalyriae sp. nov., A South African Podalyria-associated rhizobium.</title>
        <authorList>
            <person name="Mavima L."/>
            <person name="Beukes C.W."/>
            <person name="Palmer M."/>
            <person name="De Meyer S.E."/>
            <person name="James E.K."/>
            <person name="Maluk M."/>
            <person name="Avontuur J.R."/>
            <person name="Chan W.Y."/>
            <person name="Venter S.N."/>
            <person name="Steenkamp E.T."/>
        </authorList>
    </citation>
    <scope>NUCLEOTIDE SEQUENCE [LARGE SCALE GENOMIC DNA]</scope>
    <source>
        <strain evidence="2 3">WC7.3b</strain>
    </source>
</reference>
<dbReference type="Proteomes" id="UP000736373">
    <property type="component" value="Unassembled WGS sequence"/>
</dbReference>
<evidence type="ECO:0000313" key="2">
    <source>
        <dbReference type="EMBL" id="MBC8752103.1"/>
    </source>
</evidence>